<evidence type="ECO:0000313" key="1">
    <source>
        <dbReference type="Ensembl" id="ENSHHUP00000081740.1"/>
    </source>
</evidence>
<protein>
    <recommendedName>
        <fullName evidence="3">40S ribosomal protein S30</fullName>
    </recommendedName>
</protein>
<reference evidence="1" key="2">
    <citation type="submission" date="2025-08" db="UniProtKB">
        <authorList>
            <consortium name="Ensembl"/>
        </authorList>
    </citation>
    <scope>IDENTIFICATION</scope>
</reference>
<reference evidence="2" key="1">
    <citation type="submission" date="2018-06" db="EMBL/GenBank/DDBJ databases">
        <title>Genome assembly of Danube salmon.</title>
        <authorList>
            <person name="Macqueen D.J."/>
            <person name="Gundappa M.K."/>
        </authorList>
    </citation>
    <scope>NUCLEOTIDE SEQUENCE [LARGE SCALE GENOMIC DNA]</scope>
</reference>
<name>A0A4W5R684_9TELE</name>
<accession>A0A4W5R684</accession>
<keyword evidence="2" id="KW-1185">Reference proteome</keyword>
<evidence type="ECO:0000313" key="2">
    <source>
        <dbReference type="Proteomes" id="UP000314982"/>
    </source>
</evidence>
<dbReference type="AlphaFoldDB" id="A0A4W5R684"/>
<dbReference type="Proteomes" id="UP000314982">
    <property type="component" value="Unassembled WGS sequence"/>
</dbReference>
<dbReference type="STRING" id="62062.ENSHHUP00000081740"/>
<dbReference type="GeneTree" id="ENSGT01000000220636"/>
<reference evidence="1" key="3">
    <citation type="submission" date="2025-09" db="UniProtKB">
        <authorList>
            <consortium name="Ensembl"/>
        </authorList>
    </citation>
    <scope>IDENTIFICATION</scope>
</reference>
<evidence type="ECO:0008006" key="3">
    <source>
        <dbReference type="Google" id="ProtNLM"/>
    </source>
</evidence>
<organism evidence="1 2">
    <name type="scientific">Hucho hucho</name>
    <name type="common">huchen</name>
    <dbReference type="NCBI Taxonomy" id="62062"/>
    <lineage>
        <taxon>Eukaryota</taxon>
        <taxon>Metazoa</taxon>
        <taxon>Chordata</taxon>
        <taxon>Craniata</taxon>
        <taxon>Vertebrata</taxon>
        <taxon>Euteleostomi</taxon>
        <taxon>Actinopterygii</taxon>
        <taxon>Neopterygii</taxon>
        <taxon>Teleostei</taxon>
        <taxon>Protacanthopterygii</taxon>
        <taxon>Salmoniformes</taxon>
        <taxon>Salmonidae</taxon>
        <taxon>Salmoninae</taxon>
        <taxon>Hucho</taxon>
    </lineage>
</organism>
<proteinExistence type="predicted"/>
<dbReference type="Ensembl" id="ENSHHUT00000084335.1">
    <property type="protein sequence ID" value="ENSHHUP00000081740.1"/>
    <property type="gene ID" value="ENSHHUG00000047512.1"/>
</dbReference>
<sequence length="69" mass="7629">ELEGLSCDNHSALEFNTLEVTPRLLGGKAWNVRGHTPKMGFCAKTKIQYNRRFGNVVPKLSKEGPNANS</sequence>